<dbReference type="InterPro" id="IPR006616">
    <property type="entry name" value="DM9_repeat"/>
</dbReference>
<reference evidence="1 2" key="1">
    <citation type="submission" date="2022-12" db="EMBL/GenBank/DDBJ databases">
        <title>Chromosome-level genome assembly of true bugs.</title>
        <authorList>
            <person name="Ma L."/>
            <person name="Li H."/>
        </authorList>
    </citation>
    <scope>NUCLEOTIDE SEQUENCE [LARGE SCALE GENOMIC DNA]</scope>
    <source>
        <strain evidence="1">Lab_2022b</strain>
    </source>
</reference>
<evidence type="ECO:0000313" key="1">
    <source>
        <dbReference type="EMBL" id="KAK9503859.1"/>
    </source>
</evidence>
<dbReference type="AlphaFoldDB" id="A0AAW1D5K1"/>
<name>A0AAW1D5K1_9HEMI</name>
<gene>
    <name evidence="1" type="ORF">O3M35_010327</name>
</gene>
<dbReference type="Pfam" id="PF11901">
    <property type="entry name" value="DM9"/>
    <property type="match status" value="1"/>
</dbReference>
<protein>
    <submittedName>
        <fullName evidence="1">Uncharacterized protein</fullName>
    </submittedName>
</protein>
<dbReference type="SMART" id="SM00696">
    <property type="entry name" value="DM9"/>
    <property type="match status" value="2"/>
</dbReference>
<sequence>MSGWHHRCNCGCGAPGVPCRGYIPPPGDYKPYGGPPYSVVPPSAPPGSYRPPFQGGPYYPQQTNQSYGSGFGVGWVPPSHCMGTFRWQTSYGGSVPPDAVHAGSDLNGGPIYAGRAFHEGDLLPAKVTPAHGCAYISYAGEEHRKMEYEVLCSNHVAWKFCEGGAVPPEAIRIGNTASGEHLFMGRTMVDGTLTPGKVHPSHGCLYVPYDGRELRFSSYEVLVLS</sequence>
<comment type="caution">
    <text evidence="1">The sequence shown here is derived from an EMBL/GenBank/DDBJ whole genome shotgun (WGS) entry which is preliminary data.</text>
</comment>
<accession>A0AAW1D5K1</accession>
<evidence type="ECO:0000313" key="2">
    <source>
        <dbReference type="Proteomes" id="UP001461498"/>
    </source>
</evidence>
<dbReference type="EMBL" id="JAPXFL010000007">
    <property type="protein sequence ID" value="KAK9503859.1"/>
    <property type="molecule type" value="Genomic_DNA"/>
</dbReference>
<proteinExistence type="predicted"/>
<keyword evidence="2" id="KW-1185">Reference proteome</keyword>
<dbReference type="Proteomes" id="UP001461498">
    <property type="component" value="Unassembled WGS sequence"/>
</dbReference>
<organism evidence="1 2">
    <name type="scientific">Rhynocoris fuscipes</name>
    <dbReference type="NCBI Taxonomy" id="488301"/>
    <lineage>
        <taxon>Eukaryota</taxon>
        <taxon>Metazoa</taxon>
        <taxon>Ecdysozoa</taxon>
        <taxon>Arthropoda</taxon>
        <taxon>Hexapoda</taxon>
        <taxon>Insecta</taxon>
        <taxon>Pterygota</taxon>
        <taxon>Neoptera</taxon>
        <taxon>Paraneoptera</taxon>
        <taxon>Hemiptera</taxon>
        <taxon>Heteroptera</taxon>
        <taxon>Panheteroptera</taxon>
        <taxon>Cimicomorpha</taxon>
        <taxon>Reduviidae</taxon>
        <taxon>Harpactorinae</taxon>
        <taxon>Harpactorini</taxon>
        <taxon>Rhynocoris</taxon>
    </lineage>
</organism>
<dbReference type="PANTHER" id="PTHR31649:SF1">
    <property type="entry name" value="FARNESOIC ACID O-METHYL TRANSFERASE DOMAIN-CONTAINING PROTEIN"/>
    <property type="match status" value="1"/>
</dbReference>
<dbReference type="PANTHER" id="PTHR31649">
    <property type="entry name" value="AGAP009604-PA"/>
    <property type="match status" value="1"/>
</dbReference>